<evidence type="ECO:0000256" key="2">
    <source>
        <dbReference type="ARBA" id="ARBA00023295"/>
    </source>
</evidence>
<evidence type="ECO:0000259" key="6">
    <source>
        <dbReference type="PROSITE" id="PS50853"/>
    </source>
</evidence>
<accession>A0A4V1XYS0</accession>
<keyword evidence="5" id="KW-0732">Signal</keyword>
<reference evidence="7 8" key="1">
    <citation type="submission" date="2019-01" db="EMBL/GenBank/DDBJ databases">
        <title>Nocardioides guangzhouensis sp. nov., an actinobacterium isolated from soil.</title>
        <authorList>
            <person name="Fu Y."/>
            <person name="Cai Y."/>
            <person name="Lin Z."/>
            <person name="Chen P."/>
        </authorList>
    </citation>
    <scope>NUCLEOTIDE SEQUENCE [LARGE SCALE GENOMIC DNA]</scope>
    <source>
        <strain evidence="7 8">130</strain>
    </source>
</reference>
<dbReference type="PANTHER" id="PTHR13817:SF73">
    <property type="entry name" value="FIBRONECTIN TYPE-III DOMAIN-CONTAINING PROTEIN"/>
    <property type="match status" value="1"/>
</dbReference>
<keyword evidence="1" id="KW-0677">Repeat</keyword>
<evidence type="ECO:0000256" key="5">
    <source>
        <dbReference type="SAM" id="SignalP"/>
    </source>
</evidence>
<name>A0A4V1XYS0_9ACTN</name>
<feature type="domain" description="Fibronectin type-III" evidence="6">
    <location>
        <begin position="399"/>
        <end position="486"/>
    </location>
</feature>
<feature type="compositionally biased region" description="Low complexity" evidence="4">
    <location>
        <begin position="298"/>
        <end position="310"/>
    </location>
</feature>
<feature type="chain" id="PRO_5039150753" evidence="5">
    <location>
        <begin position="27"/>
        <end position="665"/>
    </location>
</feature>
<dbReference type="AlphaFoldDB" id="A0A4V1XYS0"/>
<comment type="caution">
    <text evidence="7">The sequence shown here is derived from an EMBL/GenBank/DDBJ whole genome shotgun (WGS) entry which is preliminary data.</text>
</comment>
<dbReference type="InterPro" id="IPR011050">
    <property type="entry name" value="Pectin_lyase_fold/virulence"/>
</dbReference>
<keyword evidence="2" id="KW-0378">Hydrolase</keyword>
<keyword evidence="3" id="KW-0119">Carbohydrate metabolism</keyword>
<organism evidence="7 8">
    <name type="scientific">Nocardioides guangzhouensis</name>
    <dbReference type="NCBI Taxonomy" id="2497878"/>
    <lineage>
        <taxon>Bacteria</taxon>
        <taxon>Bacillati</taxon>
        <taxon>Actinomycetota</taxon>
        <taxon>Actinomycetes</taxon>
        <taxon>Propionibacteriales</taxon>
        <taxon>Nocardioidaceae</taxon>
        <taxon>Nocardioides</taxon>
    </lineage>
</organism>
<dbReference type="EMBL" id="SDKM01000025">
    <property type="protein sequence ID" value="RYP84219.1"/>
    <property type="molecule type" value="Genomic_DNA"/>
</dbReference>
<dbReference type="PROSITE" id="PS50853">
    <property type="entry name" value="FN3"/>
    <property type="match status" value="3"/>
</dbReference>
<dbReference type="InterPro" id="IPR003961">
    <property type="entry name" value="FN3_dom"/>
</dbReference>
<evidence type="ECO:0000313" key="7">
    <source>
        <dbReference type="EMBL" id="RYP84219.1"/>
    </source>
</evidence>
<protein>
    <submittedName>
        <fullName evidence="7">Fibronectin type III domain-containing protein</fullName>
    </submittedName>
</protein>
<evidence type="ECO:0000313" key="8">
    <source>
        <dbReference type="Proteomes" id="UP000295198"/>
    </source>
</evidence>
<dbReference type="GO" id="GO:0016798">
    <property type="term" value="F:hydrolase activity, acting on glycosyl bonds"/>
    <property type="evidence" value="ECO:0007669"/>
    <property type="project" value="UniProtKB-KW"/>
</dbReference>
<sequence length="665" mass="67733">MGNAVRSCGLFKVAGTLVLASALAVAGAMVGIDGAGRAAAADGTVVTSTIIRSDTTWPASGSPYLVQGPVQIAAGSTLTIEAGAEVVVDSSFQLEGGLTVAGTAEAPVRIQTDVPLFQSAGTAYNEPTRQARIRHANITGPGALMGTGNSRYLGIEITDSRISDVSARNYIWYPTKLVLERNVFTRVNTLDIGTNHVAAVIRNNRFRQTPTGGFSGYNGTSQVVSWAAYGTPLLVEGNVFETSIRPRILEVSIDGAMDASNNYFGSTDITEVKGWVADKDDNLNRPGVVDVEPLLASPPTEVPAVEPAAPNSVTATRGDREATLSWQAPGTDGGTPVTGYEVTVSPGNRTLTLPAEATGTTVDGLTNGVAYTYAVTAVNAAGTSAAATATAVPAGLPGAPTNVTASREDGAAVVRWTAADPNGAAVSGHVITVEPGGATVAVGTDTFGVVRDLVNGGGPYTFTVQAVNPVGVGSASAASNGVVPAGNPLQVPTPTVVRGDRSVQVSWAGAAEGNGAPISSYVVTASPGGAMAGTGPDGRTVRVTGLVNGRTYRFTLMAMNEAGGRSVSEPSASVVPATTPNRVGSVRAARTGRKVVLTWRRPGNGGTALIGYVVTDNGRVVGRPGASATRLVLPRVRSGLHSYRIGAVNRVGRGPWSATVRVRVP</sequence>
<dbReference type="Proteomes" id="UP000295198">
    <property type="component" value="Unassembled WGS sequence"/>
</dbReference>
<keyword evidence="3" id="KW-0624">Polysaccharide degradation</keyword>
<feature type="domain" description="Fibronectin type-III" evidence="6">
    <location>
        <begin position="306"/>
        <end position="397"/>
    </location>
</feature>
<dbReference type="CDD" id="cd00063">
    <property type="entry name" value="FN3"/>
    <property type="match status" value="4"/>
</dbReference>
<feature type="signal peptide" evidence="5">
    <location>
        <begin position="1"/>
        <end position="26"/>
    </location>
</feature>
<dbReference type="SUPFAM" id="SSF51126">
    <property type="entry name" value="Pectin lyase-like"/>
    <property type="match status" value="1"/>
</dbReference>
<dbReference type="InterPro" id="IPR013783">
    <property type="entry name" value="Ig-like_fold"/>
</dbReference>
<dbReference type="GO" id="GO:0000272">
    <property type="term" value="P:polysaccharide catabolic process"/>
    <property type="evidence" value="ECO:0007669"/>
    <property type="project" value="UniProtKB-KW"/>
</dbReference>
<evidence type="ECO:0000256" key="4">
    <source>
        <dbReference type="SAM" id="MobiDB-lite"/>
    </source>
</evidence>
<dbReference type="PRINTS" id="PR00014">
    <property type="entry name" value="FNTYPEIII"/>
</dbReference>
<keyword evidence="8" id="KW-1185">Reference proteome</keyword>
<feature type="region of interest" description="Disordered" evidence="4">
    <location>
        <begin position="298"/>
        <end position="319"/>
    </location>
</feature>
<dbReference type="PANTHER" id="PTHR13817">
    <property type="entry name" value="TITIN"/>
    <property type="match status" value="1"/>
</dbReference>
<evidence type="ECO:0000256" key="1">
    <source>
        <dbReference type="ARBA" id="ARBA00022737"/>
    </source>
</evidence>
<evidence type="ECO:0000256" key="3">
    <source>
        <dbReference type="ARBA" id="ARBA00023326"/>
    </source>
</evidence>
<gene>
    <name evidence="7" type="ORF">EKO23_16290</name>
</gene>
<dbReference type="OrthoDB" id="4178270at2"/>
<dbReference type="InterPro" id="IPR036116">
    <property type="entry name" value="FN3_sf"/>
</dbReference>
<feature type="domain" description="Fibronectin type-III" evidence="6">
    <location>
        <begin position="488"/>
        <end position="582"/>
    </location>
</feature>
<dbReference type="SMART" id="SM00060">
    <property type="entry name" value="FN3"/>
    <property type="match status" value="4"/>
</dbReference>
<keyword evidence="2" id="KW-0326">Glycosidase</keyword>
<dbReference type="SUPFAM" id="SSF49265">
    <property type="entry name" value="Fibronectin type III"/>
    <property type="match status" value="2"/>
</dbReference>
<proteinExistence type="predicted"/>
<dbReference type="Pfam" id="PF00041">
    <property type="entry name" value="fn3"/>
    <property type="match status" value="3"/>
</dbReference>
<dbReference type="Gene3D" id="2.60.40.10">
    <property type="entry name" value="Immunoglobulins"/>
    <property type="match status" value="4"/>
</dbReference>
<dbReference type="InterPro" id="IPR050964">
    <property type="entry name" value="Striated_Muscle_Regulatory"/>
</dbReference>